<gene>
    <name evidence="1" type="ORF">POL58_16600</name>
</gene>
<comment type="caution">
    <text evidence="1">The sequence shown here is derived from an EMBL/GenBank/DDBJ whole genome shotgun (WGS) entry which is preliminary data.</text>
</comment>
<dbReference type="EMBL" id="JAQNDN010000007">
    <property type="protein sequence ID" value="MDC0669376.1"/>
    <property type="molecule type" value="Genomic_DNA"/>
</dbReference>
<name>A0ABT5B5J2_9BACT</name>
<reference evidence="1 2" key="1">
    <citation type="submission" date="2022-11" db="EMBL/GenBank/DDBJ databases">
        <title>Minimal conservation of predation-associated metabolite biosynthetic gene clusters underscores biosynthetic potential of Myxococcota including descriptions for ten novel species: Archangium lansinium sp. nov., Myxococcus landrumus sp. nov., Nannocystis bai.</title>
        <authorList>
            <person name="Ahearne A."/>
            <person name="Stevens C."/>
            <person name="Dowd S."/>
        </authorList>
    </citation>
    <scope>NUCLEOTIDE SEQUENCE [LARGE SCALE GENOMIC DNA]</scope>
    <source>
        <strain evidence="1 2">NCELM</strain>
    </source>
</reference>
<dbReference type="Gene3D" id="3.40.50.720">
    <property type="entry name" value="NAD(P)-binding Rossmann-like Domain"/>
    <property type="match status" value="1"/>
</dbReference>
<accession>A0ABT5B5J2</accession>
<proteinExistence type="predicted"/>
<dbReference type="Proteomes" id="UP001217838">
    <property type="component" value="Unassembled WGS sequence"/>
</dbReference>
<dbReference type="Pfam" id="PF13602">
    <property type="entry name" value="ADH_zinc_N_2"/>
    <property type="match status" value="1"/>
</dbReference>
<dbReference type="Gene3D" id="3.90.180.10">
    <property type="entry name" value="Medium-chain alcohol dehydrogenases, catalytic domain"/>
    <property type="match status" value="1"/>
</dbReference>
<dbReference type="RefSeq" id="WP_271999192.1">
    <property type="nucleotide sequence ID" value="NZ_JAQNDN010000007.1"/>
</dbReference>
<organism evidence="1 2">
    <name type="scientific">Nannocystis radixulma</name>
    <dbReference type="NCBI Taxonomy" id="2995305"/>
    <lineage>
        <taxon>Bacteria</taxon>
        <taxon>Pseudomonadati</taxon>
        <taxon>Myxococcota</taxon>
        <taxon>Polyangia</taxon>
        <taxon>Nannocystales</taxon>
        <taxon>Nannocystaceae</taxon>
        <taxon>Nannocystis</taxon>
    </lineage>
</organism>
<protein>
    <submittedName>
        <fullName evidence="1">Zinc-binding dehydrogenase</fullName>
    </submittedName>
</protein>
<evidence type="ECO:0000313" key="2">
    <source>
        <dbReference type="Proteomes" id="UP001217838"/>
    </source>
</evidence>
<sequence length="63" mass="6835">MSSHRSRLNLGVHGEDVRTLAALAESGALRPVIDRTFSLEQIRDAHALVDSGRKRGAVVVRVS</sequence>
<evidence type="ECO:0000313" key="1">
    <source>
        <dbReference type="EMBL" id="MDC0669376.1"/>
    </source>
</evidence>
<keyword evidence="2" id="KW-1185">Reference proteome</keyword>